<dbReference type="SUPFAM" id="SSF52047">
    <property type="entry name" value="RNI-like"/>
    <property type="match status" value="1"/>
</dbReference>
<evidence type="ECO:0000313" key="2">
    <source>
        <dbReference type="EMBL" id="MED6119445.1"/>
    </source>
</evidence>
<dbReference type="InterPro" id="IPR006553">
    <property type="entry name" value="Leu-rich_rpt_Cys-con_subtyp"/>
</dbReference>
<comment type="caution">
    <text evidence="2">The sequence shown here is derived from an EMBL/GenBank/DDBJ whole genome shotgun (WGS) entry which is preliminary data.</text>
</comment>
<proteinExistence type="predicted"/>
<dbReference type="InterPro" id="IPR032675">
    <property type="entry name" value="LRR_dom_sf"/>
</dbReference>
<evidence type="ECO:0000313" key="3">
    <source>
        <dbReference type="Proteomes" id="UP001341840"/>
    </source>
</evidence>
<dbReference type="SMART" id="SM00367">
    <property type="entry name" value="LRR_CC"/>
    <property type="match status" value="3"/>
</dbReference>
<dbReference type="InterPro" id="IPR057207">
    <property type="entry name" value="FBXL15_LRR"/>
</dbReference>
<dbReference type="PANTHER" id="PTHR13318">
    <property type="entry name" value="PARTNER OF PAIRED, ISOFORM B-RELATED"/>
    <property type="match status" value="1"/>
</dbReference>
<reference evidence="2 3" key="1">
    <citation type="journal article" date="2023" name="Plants (Basel)">
        <title>Bridging the Gap: Combining Genomics and Transcriptomics Approaches to Understand Stylosanthes scabra, an Orphan Legume from the Brazilian Caatinga.</title>
        <authorList>
            <person name="Ferreira-Neto J.R.C."/>
            <person name="da Silva M.D."/>
            <person name="Binneck E."/>
            <person name="de Melo N.F."/>
            <person name="da Silva R.H."/>
            <person name="de Melo A.L.T.M."/>
            <person name="Pandolfi V."/>
            <person name="Bustamante F.O."/>
            <person name="Brasileiro-Vidal A.C."/>
            <person name="Benko-Iseppon A.M."/>
        </authorList>
    </citation>
    <scope>NUCLEOTIDE SEQUENCE [LARGE SCALE GENOMIC DNA]</scope>
    <source>
        <tissue evidence="2">Leaves</tissue>
    </source>
</reference>
<dbReference type="Gene3D" id="3.80.10.10">
    <property type="entry name" value="Ribonuclease Inhibitor"/>
    <property type="match status" value="2"/>
</dbReference>
<name>A0ABU6R6Q9_9FABA</name>
<feature type="domain" description="F-box/LRR-repeat protein 15-like leucin rich repeat" evidence="1">
    <location>
        <begin position="27"/>
        <end position="172"/>
    </location>
</feature>
<dbReference type="Pfam" id="PF25372">
    <property type="entry name" value="DUF7885"/>
    <property type="match status" value="1"/>
</dbReference>
<organism evidence="2 3">
    <name type="scientific">Stylosanthes scabra</name>
    <dbReference type="NCBI Taxonomy" id="79078"/>
    <lineage>
        <taxon>Eukaryota</taxon>
        <taxon>Viridiplantae</taxon>
        <taxon>Streptophyta</taxon>
        <taxon>Embryophyta</taxon>
        <taxon>Tracheophyta</taxon>
        <taxon>Spermatophyta</taxon>
        <taxon>Magnoliopsida</taxon>
        <taxon>eudicotyledons</taxon>
        <taxon>Gunneridae</taxon>
        <taxon>Pentapetalae</taxon>
        <taxon>rosids</taxon>
        <taxon>fabids</taxon>
        <taxon>Fabales</taxon>
        <taxon>Fabaceae</taxon>
        <taxon>Papilionoideae</taxon>
        <taxon>50 kb inversion clade</taxon>
        <taxon>dalbergioids sensu lato</taxon>
        <taxon>Dalbergieae</taxon>
        <taxon>Pterocarpus clade</taxon>
        <taxon>Stylosanthes</taxon>
    </lineage>
</organism>
<dbReference type="EMBL" id="JASCZI010030238">
    <property type="protein sequence ID" value="MED6119445.1"/>
    <property type="molecule type" value="Genomic_DNA"/>
</dbReference>
<dbReference type="Proteomes" id="UP001341840">
    <property type="component" value="Unassembled WGS sequence"/>
</dbReference>
<keyword evidence="3" id="KW-1185">Reference proteome</keyword>
<gene>
    <name evidence="2" type="ORF">PIB30_012085</name>
</gene>
<dbReference type="PANTHER" id="PTHR13318:SF106">
    <property type="entry name" value="F-BOX_LRR-REPEAT PROTEIN 2"/>
    <property type="match status" value="1"/>
</dbReference>
<evidence type="ECO:0000259" key="1">
    <source>
        <dbReference type="Pfam" id="PF25372"/>
    </source>
</evidence>
<protein>
    <recommendedName>
        <fullName evidence="1">F-box/LRR-repeat protein 15-like leucin rich repeat domain-containing protein</fullName>
    </recommendedName>
</protein>
<sequence>MENTGVGKQKLEEDCLVVNSHLKFLYLAQNKWLDDESVTMLASVCPNLEMIDLAGCRRVSKGAIDVLWRCCKIQQMDLHRIGNGLPQFQFRVNFEVPTLFVLNLSMCSISDGELSLISKSCYNLKELNLGYCDKITNNGVKQVVKNCKQLRMISFKSCPKVTCDVVAWMVSARPSLRKIISPGFHSSDIDRQRDFFLRRGCFVFPGEIYDSELWDESLDFLE</sequence>
<accession>A0ABU6R6Q9</accession>